<feature type="domain" description="CD-NTase-associated protein 12/Pycsar effector protein TIR" evidence="1">
    <location>
        <begin position="124"/>
        <end position="242"/>
    </location>
</feature>
<dbReference type="PATRIC" id="fig|1212489.4.peg.3139"/>
<dbReference type="InterPro" id="IPR019302">
    <property type="entry name" value="CAP12/PCTIR_TIR_dom"/>
</dbReference>
<dbReference type="STRING" id="1212489.Ldro_2971"/>
<gene>
    <name evidence="2" type="ORF">Ldro_2971</name>
</gene>
<dbReference type="RefSeq" id="WP_058497244.1">
    <property type="nucleotide sequence ID" value="NZ_CAAAIU010000023.1"/>
</dbReference>
<protein>
    <submittedName>
        <fullName evidence="2">Putative nucleotide-binding protein containing TIR-like domain protein</fullName>
    </submittedName>
</protein>
<proteinExistence type="predicted"/>
<evidence type="ECO:0000259" key="1">
    <source>
        <dbReference type="Pfam" id="PF10137"/>
    </source>
</evidence>
<keyword evidence="3" id="KW-1185">Reference proteome</keyword>
<reference evidence="2 3" key="1">
    <citation type="submission" date="2015-11" db="EMBL/GenBank/DDBJ databases">
        <title>Genomic analysis of 38 Legionella species identifies large and diverse effector repertoires.</title>
        <authorList>
            <person name="Burstein D."/>
            <person name="Amaro F."/>
            <person name="Zusman T."/>
            <person name="Lifshitz Z."/>
            <person name="Cohen O."/>
            <person name="Gilbert J.A."/>
            <person name="Pupko T."/>
            <person name="Shuman H.A."/>
            <person name="Segal G."/>
        </authorList>
    </citation>
    <scope>NUCLEOTIDE SEQUENCE [LARGE SCALE GENOMIC DNA]</scope>
    <source>
        <strain evidence="2 3">ATCC 700990</strain>
    </source>
</reference>
<accession>A0A0W0SLW4</accession>
<dbReference type="Proteomes" id="UP000054736">
    <property type="component" value="Unassembled WGS sequence"/>
</dbReference>
<dbReference type="GO" id="GO:0050135">
    <property type="term" value="F:NADP+ nucleosidase activity"/>
    <property type="evidence" value="ECO:0007669"/>
    <property type="project" value="InterPro"/>
</dbReference>
<comment type="caution">
    <text evidence="2">The sequence shown here is derived from an EMBL/GenBank/DDBJ whole genome shotgun (WGS) entry which is preliminary data.</text>
</comment>
<sequence length="269" mass="30917">MNVANQNIETDLSKFINEGEMLLEKEINTKNDFEDISFEKQSWADFVFEYLKGKFKENSIAEDFQNSGLITTIRMHGGLAEDISDFRKLLKSQINNIKSLKRRLPLLIGPDTKSHNTDTPFNKNIFLVHGHKDNFKLEVARTLEQLKLNPIILDEKPNEGQTIIEKFEKHASISSLAVVLLTADDEIKTSSKSEIKWRARQNVILELGYFLAKLGRQRVIALYEENVEIPSDYSGVLYIPFRSDWKLKLAGEIKNLGLEIDLNLLHNLQ</sequence>
<dbReference type="EMBL" id="LNXY01000032">
    <property type="protein sequence ID" value="KTC84368.1"/>
    <property type="molecule type" value="Genomic_DNA"/>
</dbReference>
<dbReference type="AlphaFoldDB" id="A0A0W0SLW4"/>
<evidence type="ECO:0000313" key="3">
    <source>
        <dbReference type="Proteomes" id="UP000054736"/>
    </source>
</evidence>
<organism evidence="2 3">
    <name type="scientific">Legionella drozanskii LLAP-1</name>
    <dbReference type="NCBI Taxonomy" id="1212489"/>
    <lineage>
        <taxon>Bacteria</taxon>
        <taxon>Pseudomonadati</taxon>
        <taxon>Pseudomonadota</taxon>
        <taxon>Gammaproteobacteria</taxon>
        <taxon>Legionellales</taxon>
        <taxon>Legionellaceae</taxon>
        <taxon>Legionella</taxon>
    </lineage>
</organism>
<dbReference type="Pfam" id="PF10137">
    <property type="entry name" value="CAP12-PCTIR_TIR"/>
    <property type="match status" value="1"/>
</dbReference>
<name>A0A0W0SLW4_9GAMM</name>
<evidence type="ECO:0000313" key="2">
    <source>
        <dbReference type="EMBL" id="KTC84368.1"/>
    </source>
</evidence>